<evidence type="ECO:0000259" key="2">
    <source>
        <dbReference type="Pfam" id="PF00582"/>
    </source>
</evidence>
<feature type="domain" description="UspA" evidence="2">
    <location>
        <begin position="213"/>
        <end position="283"/>
    </location>
</feature>
<protein>
    <submittedName>
        <fullName evidence="3">Universal stress protein family protein</fullName>
    </submittedName>
</protein>
<feature type="domain" description="UspA" evidence="2">
    <location>
        <begin position="3"/>
        <end position="155"/>
    </location>
</feature>
<proteinExistence type="inferred from homology"/>
<dbReference type="PANTHER" id="PTHR46268">
    <property type="entry name" value="STRESS RESPONSE PROTEIN NHAX"/>
    <property type="match status" value="1"/>
</dbReference>
<gene>
    <name evidence="3" type="ORF">GALL_126450</name>
</gene>
<dbReference type="CDD" id="cd00293">
    <property type="entry name" value="USP-like"/>
    <property type="match status" value="2"/>
</dbReference>
<comment type="similarity">
    <text evidence="1">Belongs to the universal stress protein A family.</text>
</comment>
<dbReference type="AlphaFoldDB" id="A0A1J5SMM1"/>
<dbReference type="PANTHER" id="PTHR46268:SF15">
    <property type="entry name" value="UNIVERSAL STRESS PROTEIN HP_0031"/>
    <property type="match status" value="1"/>
</dbReference>
<comment type="caution">
    <text evidence="3">The sequence shown here is derived from an EMBL/GenBank/DDBJ whole genome shotgun (WGS) entry which is preliminary data.</text>
</comment>
<dbReference type="Pfam" id="PF00582">
    <property type="entry name" value="Usp"/>
    <property type="match status" value="2"/>
</dbReference>
<organism evidence="3">
    <name type="scientific">mine drainage metagenome</name>
    <dbReference type="NCBI Taxonomy" id="410659"/>
    <lineage>
        <taxon>unclassified sequences</taxon>
        <taxon>metagenomes</taxon>
        <taxon>ecological metagenomes</taxon>
    </lineage>
</organism>
<sequence>MPTILSCSDGSVYARSVYDHSAWAAKRLGAGVRVLHMIEQHEQPTRLDVSGALGFDASADLMNEMIALAETQARVARAKARAILDDAQHTLSKQGVGRIDLEQRHGSLADSIGELDAASDLVVIGKRGEHADFAKLHLGSNLERVIRICTHPILIASRAFHPVERFLLAYDGSPSVLKAVDYVQDSPLFKGLTCHLLRTGRIDDKARYYLEETAGRLRDRGFQVVSHVIPGAPEEVIASVMREQDVHLLVMGAYGHSRFREFIVGSTTSILIRRVLVPVMVFR</sequence>
<dbReference type="PRINTS" id="PR01438">
    <property type="entry name" value="UNVRSLSTRESS"/>
</dbReference>
<evidence type="ECO:0000313" key="3">
    <source>
        <dbReference type="EMBL" id="OIR05333.1"/>
    </source>
</evidence>
<dbReference type="InterPro" id="IPR006016">
    <property type="entry name" value="UspA"/>
</dbReference>
<accession>A0A1J5SMM1</accession>
<dbReference type="Gene3D" id="3.40.50.12370">
    <property type="match status" value="1"/>
</dbReference>
<dbReference type="InterPro" id="IPR006015">
    <property type="entry name" value="Universal_stress_UspA"/>
</dbReference>
<dbReference type="SUPFAM" id="SSF52402">
    <property type="entry name" value="Adenine nucleotide alpha hydrolases-like"/>
    <property type="match status" value="2"/>
</dbReference>
<dbReference type="EMBL" id="MLJW01000051">
    <property type="protein sequence ID" value="OIR05333.1"/>
    <property type="molecule type" value="Genomic_DNA"/>
</dbReference>
<reference evidence="3" key="1">
    <citation type="submission" date="2016-10" db="EMBL/GenBank/DDBJ databases">
        <title>Sequence of Gallionella enrichment culture.</title>
        <authorList>
            <person name="Poehlein A."/>
            <person name="Muehling M."/>
            <person name="Daniel R."/>
        </authorList>
    </citation>
    <scope>NUCLEOTIDE SEQUENCE</scope>
</reference>
<evidence type="ECO:0000256" key="1">
    <source>
        <dbReference type="ARBA" id="ARBA00008791"/>
    </source>
</evidence>
<name>A0A1J5SMM1_9ZZZZ</name>